<organism evidence="2 3">
    <name type="scientific">Agathobacter rectalis</name>
    <dbReference type="NCBI Taxonomy" id="39491"/>
    <lineage>
        <taxon>Bacteria</taxon>
        <taxon>Bacillati</taxon>
        <taxon>Bacillota</taxon>
        <taxon>Clostridia</taxon>
        <taxon>Lachnospirales</taxon>
        <taxon>Lachnospiraceae</taxon>
        <taxon>Agathobacter</taxon>
    </lineage>
</organism>
<reference evidence="2 3" key="1">
    <citation type="submission" date="2018-08" db="EMBL/GenBank/DDBJ databases">
        <title>A genome reference for cultivated species of the human gut microbiota.</title>
        <authorList>
            <person name="Zou Y."/>
            <person name="Xue W."/>
            <person name="Luo G."/>
        </authorList>
    </citation>
    <scope>NUCLEOTIDE SEQUENCE [LARGE SCALE GENOMIC DNA]</scope>
    <source>
        <strain evidence="2 3">AM16-11</strain>
    </source>
</reference>
<feature type="region of interest" description="Disordered" evidence="1">
    <location>
        <begin position="94"/>
        <end position="113"/>
    </location>
</feature>
<evidence type="ECO:0000256" key="1">
    <source>
        <dbReference type="SAM" id="MobiDB-lite"/>
    </source>
</evidence>
<evidence type="ECO:0000313" key="3">
    <source>
        <dbReference type="Proteomes" id="UP000285865"/>
    </source>
</evidence>
<sequence length="113" mass="13045">MSLENNAICAICGKPYRVCHTCQNIKTYTPWRTVTDTLPHYTIYLAIYEYNKTKDKAKAKEELLKCDLSELDSFDKDVKKVINEILGENKKTVNTTPNKEQISKSDNKLVQKK</sequence>
<evidence type="ECO:0000313" key="2">
    <source>
        <dbReference type="EMBL" id="RHI25819.1"/>
    </source>
</evidence>
<feature type="compositionally biased region" description="Basic and acidic residues" evidence="1">
    <location>
        <begin position="101"/>
        <end position="113"/>
    </location>
</feature>
<dbReference type="Proteomes" id="UP000285865">
    <property type="component" value="Unassembled WGS sequence"/>
</dbReference>
<proteinExistence type="predicted"/>
<dbReference type="EMBL" id="QRKN01000001">
    <property type="protein sequence ID" value="RHI25819.1"/>
    <property type="molecule type" value="Genomic_DNA"/>
</dbReference>
<name>A0A414ZRE6_9FIRM</name>
<dbReference type="RefSeq" id="WP_118257295.1">
    <property type="nucleotide sequence ID" value="NZ_QRKN01000001.1"/>
</dbReference>
<comment type="caution">
    <text evidence="2">The sequence shown here is derived from an EMBL/GenBank/DDBJ whole genome shotgun (WGS) entry which is preliminary data.</text>
</comment>
<gene>
    <name evidence="2" type="ORF">DW172_03840</name>
</gene>
<dbReference type="AlphaFoldDB" id="A0A414ZRE6"/>
<protein>
    <submittedName>
        <fullName evidence="2">Uncharacterized protein</fullName>
    </submittedName>
</protein>
<accession>A0A414ZRE6</accession>